<dbReference type="InterPro" id="IPR029063">
    <property type="entry name" value="SAM-dependent_MTases_sf"/>
</dbReference>
<sequence>MATVRTLMKMNPTFAELAVKHGTDKNREEKALVTRQGTTMEVGGHLYAPHYDFHFQPLRDRDITLFEIGVGGFDDRQAGGESLRMWKEYFLKAQIISLDYYDKTALQEDRIRIYQGSQDDPNILHKIHKEHGDFDIIIDDGSHLCQHVIASFKILFPLLKIGGMYVVEDLETSYWKVTGGSSTDLNTTKSSMGFFKSLLDGLNHVEFELPGYMPTYFDKHIVSMTFYHNMVVIYKGENNEQSNVMVDNQMPPALAELWPKFDWVKEAEVTPSEK</sequence>
<reference evidence="1 2" key="1">
    <citation type="journal article" date="2012" name="PLoS Pathog.">
        <title>Diverse lifestyles and strategies of plant pathogenesis encoded in the genomes of eighteen Dothideomycetes fungi.</title>
        <authorList>
            <person name="Ohm R.A."/>
            <person name="Feau N."/>
            <person name="Henrissat B."/>
            <person name="Schoch C.L."/>
            <person name="Horwitz B.A."/>
            <person name="Barry K.W."/>
            <person name="Condon B.J."/>
            <person name="Copeland A.C."/>
            <person name="Dhillon B."/>
            <person name="Glaser F."/>
            <person name="Hesse C.N."/>
            <person name="Kosti I."/>
            <person name="LaButti K."/>
            <person name="Lindquist E.A."/>
            <person name="Lucas S."/>
            <person name="Salamov A.A."/>
            <person name="Bradshaw R.E."/>
            <person name="Ciuffetti L."/>
            <person name="Hamelin R.C."/>
            <person name="Kema G.H.J."/>
            <person name="Lawrence C."/>
            <person name="Scott J.A."/>
            <person name="Spatafora J.W."/>
            <person name="Turgeon B.G."/>
            <person name="de Wit P.J.G.M."/>
            <person name="Zhong S."/>
            <person name="Goodwin S.B."/>
            <person name="Grigoriev I.V."/>
        </authorList>
    </citation>
    <scope>NUCLEOTIDE SEQUENCE [LARGE SCALE GENOMIC DNA]</scope>
    <source>
        <strain evidence="2">28A</strain>
    </source>
</reference>
<dbReference type="Gene3D" id="3.40.50.150">
    <property type="entry name" value="Vaccinia Virus protein VP39"/>
    <property type="match status" value="1"/>
</dbReference>
<dbReference type="eggNOG" id="ENOG502S4RI">
    <property type="taxonomic scope" value="Eukaryota"/>
</dbReference>
<organism evidence="1 2">
    <name type="scientific">Exserohilum turcicum (strain 28A)</name>
    <name type="common">Northern leaf blight fungus</name>
    <name type="synonym">Setosphaeria turcica</name>
    <dbReference type="NCBI Taxonomy" id="671987"/>
    <lineage>
        <taxon>Eukaryota</taxon>
        <taxon>Fungi</taxon>
        <taxon>Dikarya</taxon>
        <taxon>Ascomycota</taxon>
        <taxon>Pezizomycotina</taxon>
        <taxon>Dothideomycetes</taxon>
        <taxon>Pleosporomycetidae</taxon>
        <taxon>Pleosporales</taxon>
        <taxon>Pleosporineae</taxon>
        <taxon>Pleosporaceae</taxon>
        <taxon>Exserohilum</taxon>
    </lineage>
</organism>
<dbReference type="SUPFAM" id="SSF53335">
    <property type="entry name" value="S-adenosyl-L-methionine-dependent methyltransferases"/>
    <property type="match status" value="1"/>
</dbReference>
<reference evidence="1 2" key="2">
    <citation type="journal article" date="2013" name="PLoS Genet.">
        <title>Comparative genome structure, secondary metabolite, and effector coding capacity across Cochliobolus pathogens.</title>
        <authorList>
            <person name="Condon B.J."/>
            <person name="Leng Y."/>
            <person name="Wu D."/>
            <person name="Bushley K.E."/>
            <person name="Ohm R.A."/>
            <person name="Otillar R."/>
            <person name="Martin J."/>
            <person name="Schackwitz W."/>
            <person name="Grimwood J."/>
            <person name="MohdZainudin N."/>
            <person name="Xue C."/>
            <person name="Wang R."/>
            <person name="Manning V.A."/>
            <person name="Dhillon B."/>
            <person name="Tu Z.J."/>
            <person name="Steffenson B.J."/>
            <person name="Salamov A."/>
            <person name="Sun H."/>
            <person name="Lowry S."/>
            <person name="LaButti K."/>
            <person name="Han J."/>
            <person name="Copeland A."/>
            <person name="Lindquist E."/>
            <person name="Barry K."/>
            <person name="Schmutz J."/>
            <person name="Baker S.E."/>
            <person name="Ciuffetti L.M."/>
            <person name="Grigoriev I.V."/>
            <person name="Zhong S."/>
            <person name="Turgeon B.G."/>
        </authorList>
    </citation>
    <scope>NUCLEOTIDE SEQUENCE [LARGE SCALE GENOMIC DNA]</scope>
    <source>
        <strain evidence="2">28A</strain>
    </source>
</reference>
<dbReference type="Proteomes" id="UP000016935">
    <property type="component" value="Unassembled WGS sequence"/>
</dbReference>
<dbReference type="AlphaFoldDB" id="R0IS44"/>
<gene>
    <name evidence="1" type="ORF">SETTUDRAFT_31751</name>
</gene>
<proteinExistence type="predicted"/>
<keyword evidence="2" id="KW-1185">Reference proteome</keyword>
<accession>R0IS44</accession>
<name>R0IS44_EXST2</name>
<protein>
    <submittedName>
        <fullName evidence="1">Uncharacterized protein</fullName>
    </submittedName>
</protein>
<dbReference type="EMBL" id="KB908592">
    <property type="protein sequence ID" value="EOA87501.1"/>
    <property type="molecule type" value="Genomic_DNA"/>
</dbReference>
<dbReference type="RefSeq" id="XP_008025096.1">
    <property type="nucleotide sequence ID" value="XM_008026905.1"/>
</dbReference>
<evidence type="ECO:0000313" key="2">
    <source>
        <dbReference type="Proteomes" id="UP000016935"/>
    </source>
</evidence>
<dbReference type="GeneID" id="19403579"/>
<dbReference type="HOGENOM" id="CLU_077191_2_0_1"/>
<dbReference type="STRING" id="671987.R0IS44"/>
<dbReference type="OrthoDB" id="407477at2759"/>
<evidence type="ECO:0000313" key="1">
    <source>
        <dbReference type="EMBL" id="EOA87501.1"/>
    </source>
</evidence>